<evidence type="ECO:0000313" key="1">
    <source>
        <dbReference type="EMBL" id="AET32813.1"/>
    </source>
</evidence>
<dbReference type="HOGENOM" id="CLU_032013_1_0_2"/>
<dbReference type="Pfam" id="PF03069">
    <property type="entry name" value="FmdA_AmdA"/>
    <property type="match status" value="1"/>
</dbReference>
<dbReference type="EMBL" id="CP003098">
    <property type="protein sequence ID" value="AET32813.1"/>
    <property type="molecule type" value="Genomic_DNA"/>
</dbReference>
<accession>G7VE40</accession>
<dbReference type="PANTHER" id="PTHR31891:SF1">
    <property type="entry name" value="FORMAMIDASE C869.04-RELATED"/>
    <property type="match status" value="1"/>
</dbReference>
<dbReference type="PANTHER" id="PTHR31891">
    <property type="entry name" value="FORMAMIDASE C869.04-RELATED"/>
    <property type="match status" value="1"/>
</dbReference>
<dbReference type="Proteomes" id="UP000005867">
    <property type="component" value="Chromosome"/>
</dbReference>
<organism evidence="1 2">
    <name type="scientific">Pyrobaculum ferrireducens</name>
    <dbReference type="NCBI Taxonomy" id="1104324"/>
    <lineage>
        <taxon>Archaea</taxon>
        <taxon>Thermoproteota</taxon>
        <taxon>Thermoprotei</taxon>
        <taxon>Thermoproteales</taxon>
        <taxon>Thermoproteaceae</taxon>
        <taxon>Pyrobaculum</taxon>
    </lineage>
</organism>
<reference evidence="1 2" key="1">
    <citation type="journal article" date="2012" name="J. Bacteriol.">
        <title>Complete genome sequence of strain 1860, a crenarchaeon of the genus pyrobaculum able to grow with various electron acceptors.</title>
        <authorList>
            <person name="Mardanov A.V."/>
            <person name="Gumerov V.M."/>
            <person name="Slobodkina G.B."/>
            <person name="Beletsky A.V."/>
            <person name="Bonch-Osmolovskaya E.A."/>
            <person name="Ravin N.V."/>
            <person name="Skryabin K.G."/>
        </authorList>
    </citation>
    <scope>NUCLEOTIDE SEQUENCE [LARGE SCALE GENOMIC DNA]</scope>
    <source>
        <strain evidence="1 2">1860</strain>
    </source>
</reference>
<dbReference type="SUPFAM" id="SSF141130">
    <property type="entry name" value="Acetamidase/Formamidase-like"/>
    <property type="match status" value="1"/>
</dbReference>
<name>G7VE40_9CREN</name>
<dbReference type="KEGG" id="pyr:P186_1386"/>
<dbReference type="Gene3D" id="3.10.28.20">
    <property type="entry name" value="Acetamidase/Formamidase-like domains"/>
    <property type="match status" value="1"/>
</dbReference>
<evidence type="ECO:0000313" key="2">
    <source>
        <dbReference type="Proteomes" id="UP000005867"/>
    </source>
</evidence>
<dbReference type="InterPro" id="IPR004304">
    <property type="entry name" value="FmdA_AmdA"/>
</dbReference>
<protein>
    <submittedName>
        <fullName evidence="1">Acetamidase/formamidase</fullName>
    </submittedName>
</protein>
<sequence length="366" mass="40264">MVVRISISRNRRCSDEEDICHNRWHPDIKPAAEVEPGEEVVLETRDAFDGQITDAPSVDDVVRADLGVVHPLTGPIYVKGAEPGDVLAVHILDITPDEFGFTVNVPGFGFLRDVFRDPYKIRWRISGFYAESPDLPNVRVPGAPFMGTIGVAPSRELLTKWRSREDEVAKKGGYVLPPDPRGAVPRREPIASEGLRTIPPRENGGNLDIKDLAPGSILYLPVFVKGALFSAGDAHFAQGNGEVCGTAIEMRASLRVKFEVVKDGMRRLGVTRPVFKPSPLVERFRNYFCLGGFNFHNAEDATQAARDAVLNMVSVLEGVGLNRYQAYLLFSVVGDLKLSQVVDVPNYTVSSCLPLDVFTKPIQLPV</sequence>
<proteinExistence type="predicted"/>
<dbReference type="RefSeq" id="WP_014288639.1">
    <property type="nucleotide sequence ID" value="NC_016645.1"/>
</dbReference>
<gene>
    <name evidence="1" type="ORF">P186_1386</name>
</gene>
<dbReference type="GeneID" id="11595645"/>
<dbReference type="AlphaFoldDB" id="G7VE40"/>
<dbReference type="BioCyc" id="PSP1104324:GJSN-1362-MONOMER"/>
<dbReference type="eggNOG" id="arCOG01004">
    <property type="taxonomic scope" value="Archaea"/>
</dbReference>
<dbReference type="Gene3D" id="2.60.120.580">
    <property type="entry name" value="Acetamidase/Formamidase-like domains"/>
    <property type="match status" value="2"/>
</dbReference>
<dbReference type="STRING" id="1104324.P186_1386"/>
<dbReference type="OrthoDB" id="42832at2157"/>
<keyword evidence="2" id="KW-1185">Reference proteome</keyword>
<dbReference type="GO" id="GO:0016811">
    <property type="term" value="F:hydrolase activity, acting on carbon-nitrogen (but not peptide) bonds, in linear amides"/>
    <property type="evidence" value="ECO:0007669"/>
    <property type="project" value="InterPro"/>
</dbReference>